<dbReference type="InterPro" id="IPR006549">
    <property type="entry name" value="HAD-SF_hydro_IIIA"/>
</dbReference>
<organism evidence="17 18">
    <name type="scientific">Aquabacterium lacunae</name>
    <dbReference type="NCBI Taxonomy" id="2528630"/>
    <lineage>
        <taxon>Bacteria</taxon>
        <taxon>Pseudomonadati</taxon>
        <taxon>Pseudomonadota</taxon>
        <taxon>Betaproteobacteria</taxon>
        <taxon>Burkholderiales</taxon>
        <taxon>Aquabacterium</taxon>
    </lineage>
</organism>
<evidence type="ECO:0000256" key="6">
    <source>
        <dbReference type="ARBA" id="ARBA00005628"/>
    </source>
</evidence>
<evidence type="ECO:0000256" key="13">
    <source>
        <dbReference type="ARBA" id="ARBA00022833"/>
    </source>
</evidence>
<dbReference type="OrthoDB" id="9781367at2"/>
<evidence type="ECO:0000256" key="16">
    <source>
        <dbReference type="ARBA" id="ARBA00031828"/>
    </source>
</evidence>
<dbReference type="InterPro" id="IPR004446">
    <property type="entry name" value="Heptose_bisP_phosphatase"/>
</dbReference>
<reference evidence="17 18" key="1">
    <citation type="submission" date="2019-02" db="EMBL/GenBank/DDBJ databases">
        <title>Aquabacterium sp. strain KMB7.</title>
        <authorList>
            <person name="Chen W.-M."/>
        </authorList>
    </citation>
    <scope>NUCLEOTIDE SEQUENCE [LARGE SCALE GENOMIC DNA]</scope>
    <source>
        <strain evidence="17 18">KMB7</strain>
    </source>
</reference>
<keyword evidence="11" id="KW-0479">Metal-binding</keyword>
<gene>
    <name evidence="17" type="primary">gmhB</name>
    <name evidence="17" type="ORF">EYS42_04630</name>
</gene>
<comment type="subunit">
    <text evidence="7">Monomer.</text>
</comment>
<keyword evidence="18" id="KW-1185">Reference proteome</keyword>
<dbReference type="Proteomes" id="UP000292120">
    <property type="component" value="Unassembled WGS sequence"/>
</dbReference>
<dbReference type="FunFam" id="3.40.50.1000:FF:000168">
    <property type="entry name" value="D,D-heptose 1,7-bisphosphate phosphatase"/>
    <property type="match status" value="1"/>
</dbReference>
<dbReference type="CDD" id="cd07503">
    <property type="entry name" value="HAD_HisB-N"/>
    <property type="match status" value="1"/>
</dbReference>
<accession>A0A4Q9H4P3</accession>
<evidence type="ECO:0000256" key="3">
    <source>
        <dbReference type="ARBA" id="ARBA00001947"/>
    </source>
</evidence>
<evidence type="ECO:0000313" key="17">
    <source>
        <dbReference type="EMBL" id="TBO32484.1"/>
    </source>
</evidence>
<dbReference type="NCBIfam" id="TIGR01662">
    <property type="entry name" value="HAD-SF-IIIA"/>
    <property type="match status" value="1"/>
</dbReference>
<evidence type="ECO:0000256" key="14">
    <source>
        <dbReference type="ARBA" id="ARBA00022842"/>
    </source>
</evidence>
<dbReference type="PANTHER" id="PTHR42891">
    <property type="entry name" value="D-GLYCERO-BETA-D-MANNO-HEPTOSE-1,7-BISPHOSPHATE 7-PHOSPHATASE"/>
    <property type="match status" value="1"/>
</dbReference>
<evidence type="ECO:0000256" key="2">
    <source>
        <dbReference type="ARBA" id="ARBA00001946"/>
    </source>
</evidence>
<keyword evidence="13" id="KW-0862">Zinc</keyword>
<keyword evidence="12 17" id="KW-0378">Hydrolase</keyword>
<evidence type="ECO:0000256" key="9">
    <source>
        <dbReference type="ARBA" id="ARBA00014542"/>
    </source>
</evidence>
<evidence type="ECO:0000256" key="11">
    <source>
        <dbReference type="ARBA" id="ARBA00022723"/>
    </source>
</evidence>
<dbReference type="Pfam" id="PF13242">
    <property type="entry name" value="Hydrolase_like"/>
    <property type="match status" value="1"/>
</dbReference>
<dbReference type="SUPFAM" id="SSF56784">
    <property type="entry name" value="HAD-like"/>
    <property type="match status" value="1"/>
</dbReference>
<evidence type="ECO:0000256" key="15">
    <source>
        <dbReference type="ARBA" id="ARBA00023277"/>
    </source>
</evidence>
<comment type="subcellular location">
    <subcellularLocation>
        <location evidence="4">Cytoplasm</location>
    </subcellularLocation>
</comment>
<comment type="similarity">
    <text evidence="6">Belongs to the GmhB family.</text>
</comment>
<proteinExistence type="inferred from homology"/>
<evidence type="ECO:0000256" key="12">
    <source>
        <dbReference type="ARBA" id="ARBA00022801"/>
    </source>
</evidence>
<keyword evidence="14" id="KW-0460">Magnesium</keyword>
<name>A0A4Q9H4P3_9BURK</name>
<dbReference type="EMBL" id="SIXI01000002">
    <property type="protein sequence ID" value="TBO32484.1"/>
    <property type="molecule type" value="Genomic_DNA"/>
</dbReference>
<dbReference type="NCBIfam" id="TIGR01656">
    <property type="entry name" value="Histidinol-ppas"/>
    <property type="match status" value="1"/>
</dbReference>
<dbReference type="RefSeq" id="WP_130966698.1">
    <property type="nucleotide sequence ID" value="NZ_SIXI01000002.1"/>
</dbReference>
<dbReference type="AlphaFoldDB" id="A0A4Q9H4P3"/>
<comment type="cofactor">
    <cofactor evidence="2">
        <name>Mg(2+)</name>
        <dbReference type="ChEBI" id="CHEBI:18420"/>
    </cofactor>
</comment>
<evidence type="ECO:0000256" key="7">
    <source>
        <dbReference type="ARBA" id="ARBA00011245"/>
    </source>
</evidence>
<sequence>MKLVILDRDGTINHERDDYIKSADEWVPLPGAIEAIARLNHAGWHVVVATNQSGIGRGLFDMAALNAMHAKMHQMLARHGARVDAVFFCPHTPEDHCTCRKPQPGLFNMIGERFGVALDGVPMVGDLPRDVLAAQSVGCEPHLVRTGQAASMTEAELVALRQQVPDLTIHPDLSSFADFVILRDRKAHGEEAPVATHMGELT</sequence>
<dbReference type="EC" id="3.1.3.82" evidence="8"/>
<evidence type="ECO:0000256" key="4">
    <source>
        <dbReference type="ARBA" id="ARBA00004496"/>
    </source>
</evidence>
<evidence type="ECO:0000256" key="1">
    <source>
        <dbReference type="ARBA" id="ARBA00001226"/>
    </source>
</evidence>
<dbReference type="PANTHER" id="PTHR42891:SF1">
    <property type="entry name" value="D-GLYCERO-BETA-D-MANNO-HEPTOSE-1,7-BISPHOSPHATE 7-PHOSPHATASE"/>
    <property type="match status" value="1"/>
</dbReference>
<keyword evidence="15" id="KW-0119">Carbohydrate metabolism</keyword>
<comment type="pathway">
    <text evidence="5">Nucleotide-sugar biosynthesis; ADP-L-glycero-beta-D-manno-heptose biosynthesis; ADP-L-glycero-beta-D-manno-heptose from D-glycero-beta-D-manno-heptose 7-phosphate: step 2/4.</text>
</comment>
<dbReference type="GO" id="GO:0046872">
    <property type="term" value="F:metal ion binding"/>
    <property type="evidence" value="ECO:0007669"/>
    <property type="project" value="UniProtKB-KW"/>
</dbReference>
<dbReference type="InterPro" id="IPR036412">
    <property type="entry name" value="HAD-like_sf"/>
</dbReference>
<evidence type="ECO:0000256" key="5">
    <source>
        <dbReference type="ARBA" id="ARBA00004708"/>
    </source>
</evidence>
<dbReference type="GO" id="GO:0005737">
    <property type="term" value="C:cytoplasm"/>
    <property type="evidence" value="ECO:0007669"/>
    <property type="project" value="UniProtKB-SubCell"/>
</dbReference>
<comment type="catalytic activity">
    <reaction evidence="1">
        <text>D-glycero-beta-D-manno-heptose 1,7-bisphosphate + H2O = D-glycero-beta-D-manno-heptose 1-phosphate + phosphate</text>
        <dbReference type="Rhea" id="RHEA:28518"/>
        <dbReference type="ChEBI" id="CHEBI:15377"/>
        <dbReference type="ChEBI" id="CHEBI:43474"/>
        <dbReference type="ChEBI" id="CHEBI:60208"/>
        <dbReference type="ChEBI" id="CHEBI:61593"/>
        <dbReference type="EC" id="3.1.3.82"/>
    </reaction>
</comment>
<evidence type="ECO:0000256" key="10">
    <source>
        <dbReference type="ARBA" id="ARBA00022490"/>
    </source>
</evidence>
<evidence type="ECO:0000256" key="8">
    <source>
        <dbReference type="ARBA" id="ARBA00012987"/>
    </source>
</evidence>
<dbReference type="InterPro" id="IPR023214">
    <property type="entry name" value="HAD_sf"/>
</dbReference>
<dbReference type="GO" id="GO:0005975">
    <property type="term" value="P:carbohydrate metabolic process"/>
    <property type="evidence" value="ECO:0007669"/>
    <property type="project" value="InterPro"/>
</dbReference>
<protein>
    <recommendedName>
        <fullName evidence="9">D-glycero-beta-D-manno-heptose-1,7-bisphosphate 7-phosphatase</fullName>
        <ecNumber evidence="8">3.1.3.82</ecNumber>
    </recommendedName>
    <alternativeName>
        <fullName evidence="16">D,D-heptose 1,7-bisphosphate phosphatase</fullName>
    </alternativeName>
</protein>
<dbReference type="Gene3D" id="3.40.50.1000">
    <property type="entry name" value="HAD superfamily/HAD-like"/>
    <property type="match status" value="1"/>
</dbReference>
<dbReference type="NCBIfam" id="NF006506">
    <property type="entry name" value="PRK08942.1"/>
    <property type="match status" value="1"/>
</dbReference>
<keyword evidence="10" id="KW-0963">Cytoplasm</keyword>
<comment type="cofactor">
    <cofactor evidence="3">
        <name>Zn(2+)</name>
        <dbReference type="ChEBI" id="CHEBI:29105"/>
    </cofactor>
</comment>
<comment type="caution">
    <text evidence="17">The sequence shown here is derived from an EMBL/GenBank/DDBJ whole genome shotgun (WGS) entry which is preliminary data.</text>
</comment>
<dbReference type="InterPro" id="IPR006543">
    <property type="entry name" value="Histidinol-phos"/>
</dbReference>
<dbReference type="GO" id="GO:0034200">
    <property type="term" value="F:D-glycero-beta-D-manno-heptose 1,7-bisphosphate 7-phosphatase activity"/>
    <property type="evidence" value="ECO:0007669"/>
    <property type="project" value="UniProtKB-EC"/>
</dbReference>
<evidence type="ECO:0000313" key="18">
    <source>
        <dbReference type="Proteomes" id="UP000292120"/>
    </source>
</evidence>